<sequence>MSAELPIVAAHPPGTPEHTSADAGTTSPAAAGLRPIERFNSDERLSRIVPQTDAGAVASYCSKFARDFLDAHLYFCSAKFTVARGGKVKALDDAFREAEAWFDAMMGSFTDRHQIEFALAYIDIPVKITHQFAGRLLRLVRKYDRLFAATLFCSAAGSVSSTEREEVMQLAAKRIAGIHLLCIPDNDKYAADGTRLPNNHELKD</sequence>
<comment type="caution">
    <text evidence="2">The sequence shown here is derived from an EMBL/GenBank/DDBJ whole genome shotgun (WGS) entry which is preliminary data.</text>
</comment>
<evidence type="ECO:0000256" key="1">
    <source>
        <dbReference type="SAM" id="MobiDB-lite"/>
    </source>
</evidence>
<accession>A0A7W4YTF6</accession>
<keyword evidence="3" id="KW-1185">Reference proteome</keyword>
<proteinExistence type="predicted"/>
<gene>
    <name evidence="2" type="ORF">FHX61_004770</name>
</gene>
<dbReference type="Proteomes" id="UP000578036">
    <property type="component" value="Unassembled WGS sequence"/>
</dbReference>
<evidence type="ECO:0000313" key="2">
    <source>
        <dbReference type="EMBL" id="MBB3010094.1"/>
    </source>
</evidence>
<dbReference type="EMBL" id="JACHWF010000006">
    <property type="protein sequence ID" value="MBB3010094.1"/>
    <property type="molecule type" value="Genomic_DNA"/>
</dbReference>
<reference evidence="2 3" key="1">
    <citation type="submission" date="2020-08" db="EMBL/GenBank/DDBJ databases">
        <title>Genomic Encyclopedia of Type Strains, Phase IV (KMG-V): Genome sequencing to study the core and pangenomes of soil and plant-associated prokaryotes.</title>
        <authorList>
            <person name="Whitman W."/>
        </authorList>
    </citation>
    <scope>NUCLEOTIDE SEQUENCE [LARGE SCALE GENOMIC DNA]</scope>
    <source>
        <strain evidence="2 3">SLV-2362</strain>
    </source>
</reference>
<protein>
    <submittedName>
        <fullName evidence="2">Uncharacterized protein</fullName>
    </submittedName>
</protein>
<dbReference type="RefSeq" id="WP_260154508.1">
    <property type="nucleotide sequence ID" value="NZ_JACHWF010000006.1"/>
</dbReference>
<feature type="region of interest" description="Disordered" evidence="1">
    <location>
        <begin position="1"/>
        <end position="29"/>
    </location>
</feature>
<name>A0A7W4YTF6_9BURK</name>
<evidence type="ECO:0000313" key="3">
    <source>
        <dbReference type="Proteomes" id="UP000578036"/>
    </source>
</evidence>
<organism evidence="2 3">
    <name type="scientific">Cupriavidus alkaliphilus</name>
    <dbReference type="NCBI Taxonomy" id="942866"/>
    <lineage>
        <taxon>Bacteria</taxon>
        <taxon>Pseudomonadati</taxon>
        <taxon>Pseudomonadota</taxon>
        <taxon>Betaproteobacteria</taxon>
        <taxon>Burkholderiales</taxon>
        <taxon>Burkholderiaceae</taxon>
        <taxon>Cupriavidus</taxon>
    </lineage>
</organism>
<dbReference type="AlphaFoldDB" id="A0A7W4YTF6"/>